<dbReference type="RefSeq" id="WP_345610342.1">
    <property type="nucleotide sequence ID" value="NZ_BAABJV010000002.1"/>
</dbReference>
<evidence type="ECO:0000313" key="4">
    <source>
        <dbReference type="Proteomes" id="UP001501147"/>
    </source>
</evidence>
<dbReference type="Proteomes" id="UP001501147">
    <property type="component" value="Unassembled WGS sequence"/>
</dbReference>
<accession>A0ABP8ZWC6</accession>
<name>A0ABP8ZWC6_9ACTN</name>
<reference evidence="4" key="1">
    <citation type="journal article" date="2019" name="Int. J. Syst. Evol. Microbiol.">
        <title>The Global Catalogue of Microorganisms (GCM) 10K type strain sequencing project: providing services to taxonomists for standard genome sequencing and annotation.</title>
        <authorList>
            <consortium name="The Broad Institute Genomics Platform"/>
            <consortium name="The Broad Institute Genome Sequencing Center for Infectious Disease"/>
            <person name="Wu L."/>
            <person name="Ma J."/>
        </authorList>
    </citation>
    <scope>NUCLEOTIDE SEQUENCE [LARGE SCALE GENOMIC DNA]</scope>
    <source>
        <strain evidence="4">JCM 18324</strain>
    </source>
</reference>
<sequence>MRTTARLLTGSALVVASIGLGAQASYAGDPGSLEIHPRTVAPGDSVTVSTQACGKDGRGVGDAGSLGAGEFTLRPGTHKDFAVGEFTVPAHTRSGTYGISVFCKNGKEATGDVTVRGHHAPSGHVKTGVGGSVGPDTTQIAAGVAVLSAAAVGGVLLLRRRASGTQGG</sequence>
<feature type="signal peptide" evidence="2">
    <location>
        <begin position="1"/>
        <end position="27"/>
    </location>
</feature>
<comment type="caution">
    <text evidence="3">The sequence shown here is derived from an EMBL/GenBank/DDBJ whole genome shotgun (WGS) entry which is preliminary data.</text>
</comment>
<proteinExistence type="predicted"/>
<evidence type="ECO:0000256" key="2">
    <source>
        <dbReference type="SAM" id="SignalP"/>
    </source>
</evidence>
<keyword evidence="2" id="KW-0732">Signal</keyword>
<organism evidence="3 4">
    <name type="scientific">Streptomyces sanyensis</name>
    <dbReference type="NCBI Taxonomy" id="568869"/>
    <lineage>
        <taxon>Bacteria</taxon>
        <taxon>Bacillati</taxon>
        <taxon>Actinomycetota</taxon>
        <taxon>Actinomycetes</taxon>
        <taxon>Kitasatosporales</taxon>
        <taxon>Streptomycetaceae</taxon>
        <taxon>Streptomyces</taxon>
    </lineage>
</organism>
<keyword evidence="1" id="KW-1133">Transmembrane helix</keyword>
<feature type="transmembrane region" description="Helical" evidence="1">
    <location>
        <begin position="140"/>
        <end position="158"/>
    </location>
</feature>
<dbReference type="EMBL" id="BAABJV010000002">
    <property type="protein sequence ID" value="GAA4767569.1"/>
    <property type="molecule type" value="Genomic_DNA"/>
</dbReference>
<keyword evidence="1" id="KW-0812">Transmembrane</keyword>
<evidence type="ECO:0000313" key="3">
    <source>
        <dbReference type="EMBL" id="GAA4767569.1"/>
    </source>
</evidence>
<evidence type="ECO:0008006" key="5">
    <source>
        <dbReference type="Google" id="ProtNLM"/>
    </source>
</evidence>
<keyword evidence="4" id="KW-1185">Reference proteome</keyword>
<protein>
    <recommendedName>
        <fullName evidence="5">Integral membrane protein</fullName>
    </recommendedName>
</protein>
<gene>
    <name evidence="3" type="ORF">GCM10023329_12510</name>
</gene>
<keyword evidence="1" id="KW-0472">Membrane</keyword>
<feature type="chain" id="PRO_5046848325" description="Integral membrane protein" evidence="2">
    <location>
        <begin position="28"/>
        <end position="168"/>
    </location>
</feature>
<evidence type="ECO:0000256" key="1">
    <source>
        <dbReference type="SAM" id="Phobius"/>
    </source>
</evidence>